<accession>A0A1M4ZI22</accession>
<dbReference type="STRING" id="1121391.SAMN02745206_01470"/>
<evidence type="ECO:0000313" key="4">
    <source>
        <dbReference type="Proteomes" id="UP000184076"/>
    </source>
</evidence>
<name>A0A1M4ZI22_9BACT</name>
<dbReference type="InterPro" id="IPR050902">
    <property type="entry name" value="ABC_Transporter_SBP"/>
</dbReference>
<feature type="domain" description="Fe/B12 periplasmic-binding" evidence="2">
    <location>
        <begin position="44"/>
        <end position="323"/>
    </location>
</feature>
<dbReference type="RefSeq" id="WP_073038345.1">
    <property type="nucleotide sequence ID" value="NZ_FQVB01000012.1"/>
</dbReference>
<evidence type="ECO:0000256" key="1">
    <source>
        <dbReference type="SAM" id="SignalP"/>
    </source>
</evidence>
<dbReference type="Pfam" id="PF01497">
    <property type="entry name" value="Peripla_BP_2"/>
    <property type="match status" value="1"/>
</dbReference>
<dbReference type="OrthoDB" id="9775594at2"/>
<feature type="chain" id="PRO_5011957110" evidence="1">
    <location>
        <begin position="23"/>
        <end position="362"/>
    </location>
</feature>
<proteinExistence type="predicted"/>
<dbReference type="SUPFAM" id="SSF53807">
    <property type="entry name" value="Helical backbone' metal receptor"/>
    <property type="match status" value="1"/>
</dbReference>
<gene>
    <name evidence="3" type="ORF">SAMN02745206_01470</name>
</gene>
<organism evidence="3 4">
    <name type="scientific">Desulfacinum infernum DSM 9756</name>
    <dbReference type="NCBI Taxonomy" id="1121391"/>
    <lineage>
        <taxon>Bacteria</taxon>
        <taxon>Pseudomonadati</taxon>
        <taxon>Thermodesulfobacteriota</taxon>
        <taxon>Syntrophobacteria</taxon>
        <taxon>Syntrophobacterales</taxon>
        <taxon>Syntrophobacteraceae</taxon>
        <taxon>Desulfacinum</taxon>
    </lineage>
</organism>
<dbReference type="Gene3D" id="3.40.50.1980">
    <property type="entry name" value="Nitrogenase molybdenum iron protein domain"/>
    <property type="match status" value="2"/>
</dbReference>
<protein>
    <submittedName>
        <fullName evidence="3">Iron complex transport system substrate-binding protein</fullName>
    </submittedName>
</protein>
<feature type="signal peptide" evidence="1">
    <location>
        <begin position="1"/>
        <end position="22"/>
    </location>
</feature>
<dbReference type="Proteomes" id="UP000184076">
    <property type="component" value="Unassembled WGS sequence"/>
</dbReference>
<dbReference type="PANTHER" id="PTHR30535:SF34">
    <property type="entry name" value="MOLYBDATE-BINDING PROTEIN MOLA"/>
    <property type="match status" value="1"/>
</dbReference>
<dbReference type="PROSITE" id="PS50983">
    <property type="entry name" value="FE_B12_PBP"/>
    <property type="match status" value="1"/>
</dbReference>
<dbReference type="EMBL" id="FQVB01000012">
    <property type="protein sequence ID" value="SHF17683.1"/>
    <property type="molecule type" value="Genomic_DNA"/>
</dbReference>
<evidence type="ECO:0000259" key="2">
    <source>
        <dbReference type="PROSITE" id="PS50983"/>
    </source>
</evidence>
<dbReference type="AlphaFoldDB" id="A0A1M4ZI22"/>
<sequence>MKGRLVGLWMFAILLFSSSSGAAELLSVTDTAGRLVRVPYRPDRVVCLGPGTLRLIVYLQAQDLVAGVEEMEKRNPRGRPYWLAHGGKLEKLPTVGPGGPASINKKPDMERVLAVRPQVVFITYMDADLADRVQAALDIPVVILSYGRFASFDEAVLDSLRLAGAILGREARARQVEAYVHALRSDLDRRTRTVAEERRPSAYVGGIGYRGGQGILSTELDYVPFAWTHTRNAAREVPSRLGTHVFLDREKLLELDPDVLFLDGGGLELVRADLARHPAFYQTLRAFKNRKVYRLFPFNFYTTNVETALVDAYAVGKVLYPDRFTDVDLARKADEIFSFFVGSPVYGEMAKDFGVPGAEIRF</sequence>
<keyword evidence="4" id="KW-1185">Reference proteome</keyword>
<dbReference type="PANTHER" id="PTHR30535">
    <property type="entry name" value="VITAMIN B12-BINDING PROTEIN"/>
    <property type="match status" value="1"/>
</dbReference>
<reference evidence="4" key="1">
    <citation type="submission" date="2016-11" db="EMBL/GenBank/DDBJ databases">
        <authorList>
            <person name="Varghese N."/>
            <person name="Submissions S."/>
        </authorList>
    </citation>
    <scope>NUCLEOTIDE SEQUENCE [LARGE SCALE GENOMIC DNA]</scope>
    <source>
        <strain evidence="4">DSM 9756</strain>
    </source>
</reference>
<keyword evidence="1" id="KW-0732">Signal</keyword>
<dbReference type="InterPro" id="IPR002491">
    <property type="entry name" value="ABC_transptr_periplasmic_BD"/>
</dbReference>
<evidence type="ECO:0000313" key="3">
    <source>
        <dbReference type="EMBL" id="SHF17683.1"/>
    </source>
</evidence>